<keyword evidence="1" id="KW-0238">DNA-binding</keyword>
<keyword evidence="2" id="KW-1185">Reference proteome</keyword>
<dbReference type="SUPFAM" id="SSF142906">
    <property type="entry name" value="YjbR-like"/>
    <property type="match status" value="1"/>
</dbReference>
<dbReference type="InterPro" id="IPR038056">
    <property type="entry name" value="YjbR-like_sf"/>
</dbReference>
<dbReference type="Proteomes" id="UP000535543">
    <property type="component" value="Unassembled WGS sequence"/>
</dbReference>
<organism evidence="1 2">
    <name type="scientific">Antrihabitans stalactiti</name>
    <dbReference type="NCBI Taxonomy" id="2584121"/>
    <lineage>
        <taxon>Bacteria</taxon>
        <taxon>Bacillati</taxon>
        <taxon>Actinomycetota</taxon>
        <taxon>Actinomycetes</taxon>
        <taxon>Mycobacteriales</taxon>
        <taxon>Nocardiaceae</taxon>
        <taxon>Antrihabitans</taxon>
    </lineage>
</organism>
<evidence type="ECO:0000313" key="2">
    <source>
        <dbReference type="Proteomes" id="UP000535543"/>
    </source>
</evidence>
<dbReference type="EMBL" id="VCQU01000003">
    <property type="protein sequence ID" value="NMN95399.1"/>
    <property type="molecule type" value="Genomic_DNA"/>
</dbReference>
<sequence>MVVSPDIPTDVLAELRTICLGLPEAYEEQAWAGTRWCIRKKNFAHVVRIEAGWPAAYARVAGTDGPATMLTFRASADELHALTHAGPDFVAPPWAPNIVGMLLGDSVDWDEVAELLTESYVILAPKKLVESIDRPTLP</sequence>
<dbReference type="Pfam" id="PF04237">
    <property type="entry name" value="YjbR"/>
    <property type="match status" value="1"/>
</dbReference>
<name>A0A848KAQ2_9NOCA</name>
<dbReference type="Gene3D" id="3.90.1150.30">
    <property type="match status" value="1"/>
</dbReference>
<reference evidence="1 2" key="1">
    <citation type="submission" date="2019-05" db="EMBL/GenBank/DDBJ databases">
        <authorList>
            <person name="Lee S.D."/>
        </authorList>
    </citation>
    <scope>NUCLEOTIDE SEQUENCE [LARGE SCALE GENOMIC DNA]</scope>
    <source>
        <strain evidence="1 2">YC2-7</strain>
    </source>
</reference>
<comment type="caution">
    <text evidence="1">The sequence shown here is derived from an EMBL/GenBank/DDBJ whole genome shotgun (WGS) entry which is preliminary data.</text>
</comment>
<protein>
    <submittedName>
        <fullName evidence="1">MmcQ/YjbR family DNA-binding protein</fullName>
    </submittedName>
</protein>
<accession>A0A848KAQ2</accession>
<dbReference type="AlphaFoldDB" id="A0A848KAQ2"/>
<evidence type="ECO:0000313" key="1">
    <source>
        <dbReference type="EMBL" id="NMN95399.1"/>
    </source>
</evidence>
<gene>
    <name evidence="1" type="ORF">FGL95_10185</name>
</gene>
<dbReference type="GO" id="GO:0003677">
    <property type="term" value="F:DNA binding"/>
    <property type="evidence" value="ECO:0007669"/>
    <property type="project" value="UniProtKB-KW"/>
</dbReference>
<reference evidence="1 2" key="2">
    <citation type="submission" date="2020-06" db="EMBL/GenBank/DDBJ databases">
        <title>Antribacter stalactiti gen. nov., sp. nov., a new member of the family Nacardiaceae isolated from a cave.</title>
        <authorList>
            <person name="Kim I.S."/>
        </authorList>
    </citation>
    <scope>NUCLEOTIDE SEQUENCE [LARGE SCALE GENOMIC DNA]</scope>
    <source>
        <strain evidence="1 2">YC2-7</strain>
    </source>
</reference>
<dbReference type="InterPro" id="IPR058532">
    <property type="entry name" value="YjbR/MT2646/Rv2570-like"/>
</dbReference>
<dbReference type="RefSeq" id="WP_169586247.1">
    <property type="nucleotide sequence ID" value="NZ_VCQU01000003.1"/>
</dbReference>
<proteinExistence type="predicted"/>